<gene>
    <name evidence="2" type="ORF">BCR38DRAFT_430868</name>
</gene>
<organism evidence="2 3">
    <name type="scientific">Pseudomassariella vexata</name>
    <dbReference type="NCBI Taxonomy" id="1141098"/>
    <lineage>
        <taxon>Eukaryota</taxon>
        <taxon>Fungi</taxon>
        <taxon>Dikarya</taxon>
        <taxon>Ascomycota</taxon>
        <taxon>Pezizomycotina</taxon>
        <taxon>Sordariomycetes</taxon>
        <taxon>Xylariomycetidae</taxon>
        <taxon>Amphisphaeriales</taxon>
        <taxon>Pseudomassariaceae</taxon>
        <taxon>Pseudomassariella</taxon>
    </lineage>
</organism>
<feature type="compositionally biased region" description="Polar residues" evidence="1">
    <location>
        <begin position="19"/>
        <end position="30"/>
    </location>
</feature>
<accession>A0A1Y2E526</accession>
<dbReference type="EMBL" id="MCFJ01000005">
    <property type="protein sequence ID" value="ORY66622.1"/>
    <property type="molecule type" value="Genomic_DNA"/>
</dbReference>
<feature type="region of interest" description="Disordered" evidence="1">
    <location>
        <begin position="1"/>
        <end position="70"/>
    </location>
</feature>
<reference evidence="2 3" key="1">
    <citation type="submission" date="2016-07" db="EMBL/GenBank/DDBJ databases">
        <title>Pervasive Adenine N6-methylation of Active Genes in Fungi.</title>
        <authorList>
            <consortium name="DOE Joint Genome Institute"/>
            <person name="Mondo S.J."/>
            <person name="Dannebaum R.O."/>
            <person name="Kuo R.C."/>
            <person name="Labutti K."/>
            <person name="Haridas S."/>
            <person name="Kuo A."/>
            <person name="Salamov A."/>
            <person name="Ahrendt S.R."/>
            <person name="Lipzen A."/>
            <person name="Sullivan W."/>
            <person name="Andreopoulos W.B."/>
            <person name="Clum A."/>
            <person name="Lindquist E."/>
            <person name="Daum C."/>
            <person name="Ramamoorthy G.K."/>
            <person name="Gryganskyi A."/>
            <person name="Culley D."/>
            <person name="Magnuson J.K."/>
            <person name="James T.Y."/>
            <person name="O'Malley M.A."/>
            <person name="Stajich J.E."/>
            <person name="Spatafora J.W."/>
            <person name="Visel A."/>
            <person name="Grigoriev I.V."/>
        </authorList>
    </citation>
    <scope>NUCLEOTIDE SEQUENCE [LARGE SCALE GENOMIC DNA]</scope>
    <source>
        <strain evidence="2 3">CBS 129021</strain>
    </source>
</reference>
<dbReference type="AlphaFoldDB" id="A0A1Y2E526"/>
<dbReference type="InParanoid" id="A0A1Y2E526"/>
<sequence>MDPEAQQALQQAAALADAETTSPISSQSPSHAAPRFELDTQWDTTPARPDATDQHDAHAHSHLPYPEFPTAASTSDFQQAIHDAHQVADHDASPEVSSPDGLGVTHGRIPGTQKYTSMAPPPTRIAGAPPDNIIEWRHKFFNISQNALTLPKQQWDELWIWIDNIWTPRRVPYTKKDGTVHYEWRCRYHKKVPLPSQSTGKRKREIRKGYGCPARMTANLMPSTRIFTVDGFELHNHPLEDLDSTKICSGVRKWTAMHVQMGLPPKQIEALINGKDNPDGSGVREALDMAGGKLLDEKTIRNVARKWRWPAAKFGMRQDELFRELHSQHNTFPFAIQEPESFHRDVCEVSNVAETAEDLHRLLDERKEMRLRELDQRFDGAATYLTHDPSQAGHQHWDHVLQLFKDRSYDALVRYFAAFVPEEAQQQDEFLRGIEAPQPPTMGS</sequence>
<protein>
    <submittedName>
        <fullName evidence="2">Uncharacterized protein</fullName>
    </submittedName>
</protein>
<keyword evidence="3" id="KW-1185">Reference proteome</keyword>
<dbReference type="Proteomes" id="UP000193689">
    <property type="component" value="Unassembled WGS sequence"/>
</dbReference>
<name>A0A1Y2E526_9PEZI</name>
<evidence type="ECO:0000313" key="2">
    <source>
        <dbReference type="EMBL" id="ORY66622.1"/>
    </source>
</evidence>
<dbReference type="RefSeq" id="XP_040717586.1">
    <property type="nucleotide sequence ID" value="XM_040860067.1"/>
</dbReference>
<dbReference type="OrthoDB" id="4366798at2759"/>
<dbReference type="GeneID" id="63776279"/>
<evidence type="ECO:0000256" key="1">
    <source>
        <dbReference type="SAM" id="MobiDB-lite"/>
    </source>
</evidence>
<evidence type="ECO:0000313" key="3">
    <source>
        <dbReference type="Proteomes" id="UP000193689"/>
    </source>
</evidence>
<feature type="compositionally biased region" description="Basic and acidic residues" evidence="1">
    <location>
        <begin position="50"/>
        <end position="59"/>
    </location>
</feature>
<comment type="caution">
    <text evidence="2">The sequence shown here is derived from an EMBL/GenBank/DDBJ whole genome shotgun (WGS) entry which is preliminary data.</text>
</comment>
<dbReference type="STRING" id="1141098.A0A1Y2E526"/>
<proteinExistence type="predicted"/>
<feature type="compositionally biased region" description="Low complexity" evidence="1">
    <location>
        <begin position="1"/>
        <end position="16"/>
    </location>
</feature>